<evidence type="ECO:0000313" key="5">
    <source>
        <dbReference type="Proteomes" id="UP001523219"/>
    </source>
</evidence>
<dbReference type="RefSeq" id="WP_252429206.1">
    <property type="nucleotide sequence ID" value="NZ_JAMWMR010000136.1"/>
</dbReference>
<feature type="domain" description="Ketoreductase (KR)" evidence="3">
    <location>
        <begin position="27"/>
        <end position="71"/>
    </location>
</feature>
<dbReference type="Proteomes" id="UP001523219">
    <property type="component" value="Unassembled WGS sequence"/>
</dbReference>
<keyword evidence="1" id="KW-0808">Transferase</keyword>
<dbReference type="PANTHER" id="PTHR43775:SF51">
    <property type="entry name" value="INACTIVE PHENOLPHTHIOCEROL SYNTHESIS POLYKETIDE SYNTHASE TYPE I PKS1-RELATED"/>
    <property type="match status" value="1"/>
</dbReference>
<evidence type="ECO:0000256" key="2">
    <source>
        <dbReference type="ARBA" id="ARBA00023268"/>
    </source>
</evidence>
<keyword evidence="2" id="KW-0511">Multifunctional enzyme</keyword>
<dbReference type="InterPro" id="IPR036291">
    <property type="entry name" value="NAD(P)-bd_dom_sf"/>
</dbReference>
<keyword evidence="5" id="KW-1185">Reference proteome</keyword>
<evidence type="ECO:0000256" key="1">
    <source>
        <dbReference type="ARBA" id="ARBA00022679"/>
    </source>
</evidence>
<accession>A0ABT0ZNA3</accession>
<organism evidence="4 5">
    <name type="scientific">Streptomyces macrolidinus</name>
    <dbReference type="NCBI Taxonomy" id="2952607"/>
    <lineage>
        <taxon>Bacteria</taxon>
        <taxon>Bacillati</taxon>
        <taxon>Actinomycetota</taxon>
        <taxon>Actinomycetes</taxon>
        <taxon>Kitasatosporales</taxon>
        <taxon>Streptomycetaceae</taxon>
        <taxon>Streptomyces</taxon>
    </lineage>
</organism>
<evidence type="ECO:0000259" key="3">
    <source>
        <dbReference type="Pfam" id="PF08659"/>
    </source>
</evidence>
<gene>
    <name evidence="4" type="ORF">NGF19_30560</name>
</gene>
<dbReference type="PANTHER" id="PTHR43775">
    <property type="entry name" value="FATTY ACID SYNTHASE"/>
    <property type="match status" value="1"/>
</dbReference>
<dbReference type="InterPro" id="IPR013968">
    <property type="entry name" value="PKS_KR"/>
</dbReference>
<dbReference type="SUPFAM" id="SSF51735">
    <property type="entry name" value="NAD(P)-binding Rossmann-fold domains"/>
    <property type="match status" value="1"/>
</dbReference>
<sequence length="76" mass="7730">GGGLRVPRLARLAVGAVVEGSRFDPEGTVVVTGGTGVLGRLVARHLVEVHGVRHLLLLSRSGGSAPELAAEVTVRA</sequence>
<comment type="caution">
    <text evidence="4">The sequence shown here is derived from an EMBL/GenBank/DDBJ whole genome shotgun (WGS) entry which is preliminary data.</text>
</comment>
<dbReference type="EMBL" id="JAMWMR010000136">
    <property type="protein sequence ID" value="MCN9245066.1"/>
    <property type="molecule type" value="Genomic_DNA"/>
</dbReference>
<dbReference type="Pfam" id="PF08659">
    <property type="entry name" value="KR"/>
    <property type="match status" value="1"/>
</dbReference>
<feature type="non-terminal residue" evidence="4">
    <location>
        <position position="1"/>
    </location>
</feature>
<proteinExistence type="predicted"/>
<feature type="non-terminal residue" evidence="4">
    <location>
        <position position="76"/>
    </location>
</feature>
<reference evidence="4 5" key="1">
    <citation type="submission" date="2022-05" db="EMBL/GenBank/DDBJ databases">
        <title>Streptomyces sp. nov. RY43-2 isolated from soil of a peat swamp forest.</title>
        <authorList>
            <person name="Kanchanasin P."/>
            <person name="Tanasupawat S."/>
            <person name="Phongsopitanun W."/>
        </authorList>
    </citation>
    <scope>NUCLEOTIDE SEQUENCE [LARGE SCALE GENOMIC DNA]</scope>
    <source>
        <strain evidence="4 5">RY43-2</strain>
    </source>
</reference>
<dbReference type="Gene3D" id="3.40.50.720">
    <property type="entry name" value="NAD(P)-binding Rossmann-like Domain"/>
    <property type="match status" value="1"/>
</dbReference>
<evidence type="ECO:0000313" key="4">
    <source>
        <dbReference type="EMBL" id="MCN9245066.1"/>
    </source>
</evidence>
<protein>
    <submittedName>
        <fullName evidence="4">KR domain-containing protein</fullName>
    </submittedName>
</protein>
<name>A0ABT0ZNA3_9ACTN</name>
<dbReference type="InterPro" id="IPR050091">
    <property type="entry name" value="PKS_NRPS_Biosynth_Enz"/>
</dbReference>